<evidence type="ECO:0000256" key="1">
    <source>
        <dbReference type="ARBA" id="ARBA00004370"/>
    </source>
</evidence>
<dbReference type="InterPro" id="IPR019424">
    <property type="entry name" value="7TM_GPCR_Srsx"/>
</dbReference>
<dbReference type="SMART" id="SM01381">
    <property type="entry name" value="7TM_GPCR_Srsx"/>
    <property type="match status" value="1"/>
</dbReference>
<gene>
    <name evidence="6" type="primary">Necator_chrIV.g17303</name>
    <name evidence="6" type="ORF">RB195_004005</name>
</gene>
<comment type="caution">
    <text evidence="6">The sequence shown here is derived from an EMBL/GenBank/DDBJ whole genome shotgun (WGS) entry which is preliminary data.</text>
</comment>
<dbReference type="Pfam" id="PF10320">
    <property type="entry name" value="7TM_GPCR_Srsx"/>
    <property type="match status" value="2"/>
</dbReference>
<evidence type="ECO:0000313" key="6">
    <source>
        <dbReference type="EMBL" id="KAK6752951.1"/>
    </source>
</evidence>
<dbReference type="EMBL" id="JAVFWL010000004">
    <property type="protein sequence ID" value="KAK6752951.1"/>
    <property type="molecule type" value="Genomic_DNA"/>
</dbReference>
<keyword evidence="2 5" id="KW-0812">Transmembrane</keyword>
<feature type="transmembrane region" description="Helical" evidence="5">
    <location>
        <begin position="68"/>
        <end position="89"/>
    </location>
</feature>
<evidence type="ECO:0000256" key="5">
    <source>
        <dbReference type="SAM" id="Phobius"/>
    </source>
</evidence>
<sequence length="188" mass="21508">MFAQYVMIISHNIIDDHVIRQNICVLWQSIPLLALFFSSILLLNVAIDRLLSLRTFYKQLVDEYKIKYVTAQTLPATIFAVGMLIWAAVEATPNDTMLIASFANIFRIKVEQLYVHLLAGLFVNFACATNFFVYYAVSNEYRQVFDEYLFIRRVKKAVGVTVVSSIATKTMDRASEFQSTRSKPTPVD</sequence>
<evidence type="ECO:0000256" key="3">
    <source>
        <dbReference type="ARBA" id="ARBA00022989"/>
    </source>
</evidence>
<dbReference type="Proteomes" id="UP001303046">
    <property type="component" value="Unassembled WGS sequence"/>
</dbReference>
<protein>
    <recommendedName>
        <fullName evidence="8">G-protein coupled receptors family 1 profile domain-containing protein</fullName>
    </recommendedName>
</protein>
<organism evidence="6 7">
    <name type="scientific">Necator americanus</name>
    <name type="common">Human hookworm</name>
    <dbReference type="NCBI Taxonomy" id="51031"/>
    <lineage>
        <taxon>Eukaryota</taxon>
        <taxon>Metazoa</taxon>
        <taxon>Ecdysozoa</taxon>
        <taxon>Nematoda</taxon>
        <taxon>Chromadorea</taxon>
        <taxon>Rhabditida</taxon>
        <taxon>Rhabditina</taxon>
        <taxon>Rhabditomorpha</taxon>
        <taxon>Strongyloidea</taxon>
        <taxon>Ancylostomatidae</taxon>
        <taxon>Bunostominae</taxon>
        <taxon>Necator</taxon>
    </lineage>
</organism>
<evidence type="ECO:0000256" key="2">
    <source>
        <dbReference type="ARBA" id="ARBA00022692"/>
    </source>
</evidence>
<evidence type="ECO:0008006" key="8">
    <source>
        <dbReference type="Google" id="ProtNLM"/>
    </source>
</evidence>
<feature type="transmembrane region" description="Helical" evidence="5">
    <location>
        <begin position="113"/>
        <end position="137"/>
    </location>
</feature>
<feature type="transmembrane region" description="Helical" evidence="5">
    <location>
        <begin position="25"/>
        <end position="47"/>
    </location>
</feature>
<keyword evidence="3 5" id="KW-1133">Transmembrane helix</keyword>
<keyword evidence="7" id="KW-1185">Reference proteome</keyword>
<dbReference type="InterPro" id="IPR000276">
    <property type="entry name" value="GPCR_Rhodpsn"/>
</dbReference>
<accession>A0ABR1DTZ2</accession>
<evidence type="ECO:0000256" key="4">
    <source>
        <dbReference type="ARBA" id="ARBA00023136"/>
    </source>
</evidence>
<evidence type="ECO:0000313" key="7">
    <source>
        <dbReference type="Proteomes" id="UP001303046"/>
    </source>
</evidence>
<keyword evidence="4 5" id="KW-0472">Membrane</keyword>
<proteinExistence type="predicted"/>
<name>A0ABR1DTZ2_NECAM</name>
<reference evidence="6 7" key="1">
    <citation type="submission" date="2023-08" db="EMBL/GenBank/DDBJ databases">
        <title>A Necator americanus chromosomal reference genome.</title>
        <authorList>
            <person name="Ilik V."/>
            <person name="Petrzelkova K.J."/>
            <person name="Pardy F."/>
            <person name="Fuh T."/>
            <person name="Niatou-Singa F.S."/>
            <person name="Gouil Q."/>
            <person name="Baker L."/>
            <person name="Ritchie M.E."/>
            <person name="Jex A.R."/>
            <person name="Gazzola D."/>
            <person name="Li H."/>
            <person name="Toshio Fujiwara R."/>
            <person name="Zhan B."/>
            <person name="Aroian R.V."/>
            <person name="Pafco B."/>
            <person name="Schwarz E.M."/>
        </authorList>
    </citation>
    <scope>NUCLEOTIDE SEQUENCE [LARGE SCALE GENOMIC DNA]</scope>
    <source>
        <strain evidence="6 7">Aroian</strain>
        <tissue evidence="6">Whole animal</tissue>
    </source>
</reference>
<comment type="subcellular location">
    <subcellularLocation>
        <location evidence="1">Membrane</location>
    </subcellularLocation>
</comment>